<feature type="domain" description="NAD-dependent epimerase/dehydratase" evidence="2">
    <location>
        <begin position="3"/>
        <end position="230"/>
    </location>
</feature>
<dbReference type="PANTHER" id="PTHR43245:SF52">
    <property type="entry name" value="NAD-DEPENDENT EPIMERASE_DEHYDRATASE"/>
    <property type="match status" value="1"/>
</dbReference>
<protein>
    <recommendedName>
        <fullName evidence="2">NAD-dependent epimerase/dehydratase domain-containing protein</fullName>
    </recommendedName>
</protein>
<keyword evidence="1" id="KW-1133">Transmembrane helix</keyword>
<reference evidence="3" key="1">
    <citation type="submission" date="2018-05" db="EMBL/GenBank/DDBJ databases">
        <authorList>
            <person name="Lanie J.A."/>
            <person name="Ng W.-L."/>
            <person name="Kazmierczak K.M."/>
            <person name="Andrzejewski T.M."/>
            <person name="Davidsen T.M."/>
            <person name="Wayne K.J."/>
            <person name="Tettelin H."/>
            <person name="Glass J.I."/>
            <person name="Rusch D."/>
            <person name="Podicherti R."/>
            <person name="Tsui H.-C.T."/>
            <person name="Winkler M.E."/>
        </authorList>
    </citation>
    <scope>NUCLEOTIDE SEQUENCE</scope>
</reference>
<proteinExistence type="predicted"/>
<feature type="non-terminal residue" evidence="3">
    <location>
        <position position="1"/>
    </location>
</feature>
<keyword evidence="1" id="KW-0472">Membrane</keyword>
<dbReference type="AlphaFoldDB" id="A0A381P493"/>
<dbReference type="InterPro" id="IPR001509">
    <property type="entry name" value="Epimerase_deHydtase"/>
</dbReference>
<dbReference type="EMBL" id="UINC01000743">
    <property type="protein sequence ID" value="SUZ60443.1"/>
    <property type="molecule type" value="Genomic_DNA"/>
</dbReference>
<feature type="transmembrane region" description="Helical" evidence="1">
    <location>
        <begin position="327"/>
        <end position="347"/>
    </location>
</feature>
<gene>
    <name evidence="3" type="ORF">METZ01_LOCUS13297</name>
</gene>
<dbReference type="PANTHER" id="PTHR43245">
    <property type="entry name" value="BIFUNCTIONAL POLYMYXIN RESISTANCE PROTEIN ARNA"/>
    <property type="match status" value="1"/>
</dbReference>
<accession>A0A381P493</accession>
<dbReference type="SUPFAM" id="SSF51735">
    <property type="entry name" value="NAD(P)-binding Rossmann-fold domains"/>
    <property type="match status" value="1"/>
</dbReference>
<evidence type="ECO:0000256" key="1">
    <source>
        <dbReference type="SAM" id="Phobius"/>
    </source>
</evidence>
<dbReference type="Gene3D" id="3.40.50.720">
    <property type="entry name" value="NAD(P)-binding Rossmann-like Domain"/>
    <property type="match status" value="1"/>
</dbReference>
<dbReference type="InterPro" id="IPR036291">
    <property type="entry name" value="NAD(P)-bd_dom_sf"/>
</dbReference>
<dbReference type="Pfam" id="PF01370">
    <property type="entry name" value="Epimerase"/>
    <property type="match status" value="1"/>
</dbReference>
<keyword evidence="1" id="KW-0812">Transmembrane</keyword>
<evidence type="ECO:0000259" key="2">
    <source>
        <dbReference type="Pfam" id="PF01370"/>
    </source>
</evidence>
<name>A0A381P493_9ZZZZ</name>
<evidence type="ECO:0000313" key="3">
    <source>
        <dbReference type="EMBL" id="SUZ60443.1"/>
    </source>
</evidence>
<organism evidence="3">
    <name type="scientific">marine metagenome</name>
    <dbReference type="NCBI Taxonomy" id="408172"/>
    <lineage>
        <taxon>unclassified sequences</taxon>
        <taxon>metagenomes</taxon>
        <taxon>ecological metagenomes</taxon>
    </lineage>
</organism>
<sequence>VRVVVTGSTGAVGRRVCARLAATGHDVLGLDRRSSVPPAPGVEIRLVDLAVADLRNLLVEADTVVHLASGVTAADLGANTGHDRLAVMERLLAAAADVGVEHLVVRSSAMVYGAWPDNPVPLTEDAPVRPCPDFLFAVHRARLEEMATAWADGGGGGPDAGSSGSRILTVLRPAVTVAEERPGGLASVVGAAASIRSDEGEPLGQFLHSDDLADAAVCAVEARHNGPLNVAPDGWIGVDVMAELGGPGPRLRLPGRLAVLVGRVLFAAGLSPAPPGVFPYSVHPWVVSNDRLRDLGWEPSHSNEEAYVAGHEPGILDRMDARARQQASLVGAGILAVGLVWLLLRLARGRSVDRRR</sequence>
<dbReference type="InterPro" id="IPR050177">
    <property type="entry name" value="Lipid_A_modif_metabolic_enz"/>
</dbReference>